<dbReference type="EMBL" id="CP136920">
    <property type="protein sequence ID" value="WOO42245.1"/>
    <property type="molecule type" value="Genomic_DNA"/>
</dbReference>
<keyword evidence="8" id="KW-1185">Reference proteome</keyword>
<evidence type="ECO:0000256" key="3">
    <source>
        <dbReference type="ARBA" id="ARBA00022989"/>
    </source>
</evidence>
<feature type="transmembrane region" description="Helical" evidence="5">
    <location>
        <begin position="513"/>
        <end position="533"/>
    </location>
</feature>
<dbReference type="SUPFAM" id="SSF161098">
    <property type="entry name" value="MetI-like"/>
    <property type="match status" value="1"/>
</dbReference>
<feature type="transmembrane region" description="Helical" evidence="5">
    <location>
        <begin position="451"/>
        <end position="472"/>
    </location>
</feature>
<dbReference type="CDD" id="cd06261">
    <property type="entry name" value="TM_PBP2"/>
    <property type="match status" value="1"/>
</dbReference>
<comment type="similarity">
    <text evidence="5">Belongs to the binding-protein-dependent transport system permease family.</text>
</comment>
<dbReference type="KEGG" id="puo:RZN69_04030"/>
<proteinExistence type="inferred from homology"/>
<dbReference type="AlphaFoldDB" id="A0AAQ3LAG5"/>
<dbReference type="Pfam" id="PF00528">
    <property type="entry name" value="BPD_transp_1"/>
    <property type="match status" value="1"/>
</dbReference>
<keyword evidence="3 5" id="KW-1133">Transmembrane helix</keyword>
<dbReference type="PROSITE" id="PS50928">
    <property type="entry name" value="ABC_TM1"/>
    <property type="match status" value="1"/>
</dbReference>
<evidence type="ECO:0000256" key="1">
    <source>
        <dbReference type="ARBA" id="ARBA00004651"/>
    </source>
</evidence>
<sequence>MPPSSHDKVDKYSVSKSLRRIDTLAALAIKGVGSLIILAVFGIFVFIIVQTLPLFKGASVKLTETTVIPEGNYVLLGVDEWSELPFLMTDRGAFHFFPLNQPNENIVIQPPELAGQKLTAWNYNQTSETVLVGMENGAAEFLQINYEPTFDDDLKRTIKVEITAEAPFTIGQNVTISAIDFDQTDRQRTIVAITKSNNITRCNILQFERRFGLLGAGEWIMKGQADVSAEIEGQPINAIVGGSGNLVVVTDDMNNVYVFEKNARQFALHQTFTSFDTKDEIASIDWLGGRRTLILSSASGLLISYIPHPDAETEGLLYSQANTFKPLKSGASIFASSNLNRTFLVADGEHISLRYGTTGEILWKDTFTFPPQFGLIGSRYQSLIFFGQNEIHRYALNDPHPEASLQGYFGKIRYEGQAEPRYMWQSTGGGDAFEPKLSIVPLIAGSFKGTFYAMLFAIPIALSAALYSAHFLRPSLKRLIKPTMEIMASLPSVVLGFLAALWLAPIIDDRIPSVLLGLASIPITALIMGWVWMRKPRSLSRITSQGNEFIVLLPLIFCAFCLAWWLGPIVEQFLFTVTDPTTGKTISDFRLWWEESVGLRFEQRNALVIGFMMGFAVIPIIFTLSEDALSNIPNSLVSGSLALGASRWDTARRIVFPLALPGIFSALMIGLGRAIGETMIVVMATGNTPVTDLNIFSGMRTLAANIAIELPDAPVEPVPSTLYRTLFLGAMVLFILTFCVNTLAEITRMRIRRKYGNLP</sequence>
<reference evidence="7 8" key="1">
    <citation type="submission" date="2023-10" db="EMBL/GenBank/DDBJ databases">
        <title>Rubellicoccus peritrichatus gen. nov., sp. nov., isolated from an algae of coral reef tank.</title>
        <authorList>
            <person name="Luo J."/>
        </authorList>
    </citation>
    <scope>NUCLEOTIDE SEQUENCE [LARGE SCALE GENOMIC DNA]</scope>
    <source>
        <strain evidence="7 8">CR14</strain>
    </source>
</reference>
<evidence type="ECO:0000256" key="4">
    <source>
        <dbReference type="ARBA" id="ARBA00023136"/>
    </source>
</evidence>
<feature type="transmembrane region" description="Helical" evidence="5">
    <location>
        <begin position="21"/>
        <end position="49"/>
    </location>
</feature>
<evidence type="ECO:0000259" key="6">
    <source>
        <dbReference type="PROSITE" id="PS50928"/>
    </source>
</evidence>
<dbReference type="Proteomes" id="UP001304300">
    <property type="component" value="Chromosome"/>
</dbReference>
<evidence type="ECO:0000256" key="2">
    <source>
        <dbReference type="ARBA" id="ARBA00022692"/>
    </source>
</evidence>
<organism evidence="7 8">
    <name type="scientific">Rubellicoccus peritrichatus</name>
    <dbReference type="NCBI Taxonomy" id="3080537"/>
    <lineage>
        <taxon>Bacteria</taxon>
        <taxon>Pseudomonadati</taxon>
        <taxon>Verrucomicrobiota</taxon>
        <taxon>Opitutia</taxon>
        <taxon>Puniceicoccales</taxon>
        <taxon>Cerasicoccaceae</taxon>
        <taxon>Rubellicoccus</taxon>
    </lineage>
</organism>
<keyword evidence="2 5" id="KW-0812">Transmembrane</keyword>
<name>A0AAQ3LAG5_9BACT</name>
<dbReference type="Gene3D" id="1.10.3720.10">
    <property type="entry name" value="MetI-like"/>
    <property type="match status" value="1"/>
</dbReference>
<dbReference type="RefSeq" id="WP_317834751.1">
    <property type="nucleotide sequence ID" value="NZ_CP136920.1"/>
</dbReference>
<evidence type="ECO:0000313" key="7">
    <source>
        <dbReference type="EMBL" id="WOO42245.1"/>
    </source>
</evidence>
<dbReference type="PANTHER" id="PTHR42727">
    <property type="entry name" value="PHOSPHATE TRANSPORT SYSTEM PERMEASE PROTEIN"/>
    <property type="match status" value="1"/>
</dbReference>
<feature type="transmembrane region" description="Helical" evidence="5">
    <location>
        <begin position="606"/>
        <end position="624"/>
    </location>
</feature>
<feature type="domain" description="ABC transmembrane type-1" evidence="6">
    <location>
        <begin position="443"/>
        <end position="744"/>
    </location>
</feature>
<dbReference type="PANTHER" id="PTHR42727:SF1">
    <property type="entry name" value="PHOSPHATE TRANSPORT SYSTEM PERMEASE"/>
    <property type="match status" value="1"/>
</dbReference>
<keyword evidence="4 5" id="KW-0472">Membrane</keyword>
<protein>
    <submittedName>
        <fullName evidence="7">ABC transporter permease subunit</fullName>
    </submittedName>
</protein>
<dbReference type="InterPro" id="IPR000515">
    <property type="entry name" value="MetI-like"/>
</dbReference>
<keyword evidence="5" id="KW-0813">Transport</keyword>
<evidence type="ECO:0000256" key="5">
    <source>
        <dbReference type="RuleBase" id="RU363032"/>
    </source>
</evidence>
<feature type="transmembrane region" description="Helical" evidence="5">
    <location>
        <begin position="654"/>
        <end position="675"/>
    </location>
</feature>
<dbReference type="GO" id="GO:0005886">
    <property type="term" value="C:plasma membrane"/>
    <property type="evidence" value="ECO:0007669"/>
    <property type="project" value="UniProtKB-SubCell"/>
</dbReference>
<evidence type="ECO:0000313" key="8">
    <source>
        <dbReference type="Proteomes" id="UP001304300"/>
    </source>
</evidence>
<feature type="transmembrane region" description="Helical" evidence="5">
    <location>
        <begin position="549"/>
        <end position="567"/>
    </location>
</feature>
<feature type="transmembrane region" description="Helical" evidence="5">
    <location>
        <begin position="722"/>
        <end position="744"/>
    </location>
</feature>
<dbReference type="GO" id="GO:0055085">
    <property type="term" value="P:transmembrane transport"/>
    <property type="evidence" value="ECO:0007669"/>
    <property type="project" value="InterPro"/>
</dbReference>
<dbReference type="InterPro" id="IPR035906">
    <property type="entry name" value="MetI-like_sf"/>
</dbReference>
<comment type="subcellular location">
    <subcellularLocation>
        <location evidence="1 5">Cell membrane</location>
        <topology evidence="1 5">Multi-pass membrane protein</topology>
    </subcellularLocation>
</comment>
<accession>A0AAQ3LAG5</accession>
<gene>
    <name evidence="7" type="ORF">RZN69_04030</name>
</gene>
<feature type="transmembrane region" description="Helical" evidence="5">
    <location>
        <begin position="484"/>
        <end position="507"/>
    </location>
</feature>